<feature type="signal peptide" evidence="1">
    <location>
        <begin position="1"/>
        <end position="16"/>
    </location>
</feature>
<evidence type="ECO:0000256" key="1">
    <source>
        <dbReference type="SAM" id="SignalP"/>
    </source>
</evidence>
<evidence type="ECO:0008006" key="4">
    <source>
        <dbReference type="Google" id="ProtNLM"/>
    </source>
</evidence>
<name>A0ABV1ABM0_9TELE</name>
<keyword evidence="1" id="KW-0732">Signal</keyword>
<keyword evidence="3" id="KW-1185">Reference proteome</keyword>
<evidence type="ECO:0000313" key="3">
    <source>
        <dbReference type="Proteomes" id="UP001469553"/>
    </source>
</evidence>
<reference evidence="2 3" key="1">
    <citation type="submission" date="2021-06" db="EMBL/GenBank/DDBJ databases">
        <authorList>
            <person name="Palmer J.M."/>
        </authorList>
    </citation>
    <scope>NUCLEOTIDE SEQUENCE [LARGE SCALE GENOMIC DNA]</scope>
    <source>
        <strain evidence="2 3">AS_MEX2019</strain>
        <tissue evidence="2">Muscle</tissue>
    </source>
</reference>
<comment type="caution">
    <text evidence="2">The sequence shown here is derived from an EMBL/GenBank/DDBJ whole genome shotgun (WGS) entry which is preliminary data.</text>
</comment>
<accession>A0ABV1ABM0</accession>
<sequence length="116" mass="12456">MLSLSLSITFLLLLLASSPLTPLSDSTCACSLPPVCCLSVCLHTHTHACTHTLFSPSRHTQSCADLSFGSGGDDAGTDSLFFSFEEGKTSLREMLMQQHLFPSACLLPSSSSFRRI</sequence>
<evidence type="ECO:0000313" key="2">
    <source>
        <dbReference type="EMBL" id="MEQ2315031.1"/>
    </source>
</evidence>
<dbReference type="EMBL" id="JAHRIP010086020">
    <property type="protein sequence ID" value="MEQ2315031.1"/>
    <property type="molecule type" value="Genomic_DNA"/>
</dbReference>
<protein>
    <recommendedName>
        <fullName evidence="4">Secreted protein</fullName>
    </recommendedName>
</protein>
<dbReference type="Proteomes" id="UP001469553">
    <property type="component" value="Unassembled WGS sequence"/>
</dbReference>
<proteinExistence type="predicted"/>
<feature type="chain" id="PRO_5045610533" description="Secreted protein" evidence="1">
    <location>
        <begin position="17"/>
        <end position="116"/>
    </location>
</feature>
<gene>
    <name evidence="2" type="ORF">AMECASPLE_018029</name>
</gene>
<organism evidence="2 3">
    <name type="scientific">Ameca splendens</name>
    <dbReference type="NCBI Taxonomy" id="208324"/>
    <lineage>
        <taxon>Eukaryota</taxon>
        <taxon>Metazoa</taxon>
        <taxon>Chordata</taxon>
        <taxon>Craniata</taxon>
        <taxon>Vertebrata</taxon>
        <taxon>Euteleostomi</taxon>
        <taxon>Actinopterygii</taxon>
        <taxon>Neopterygii</taxon>
        <taxon>Teleostei</taxon>
        <taxon>Neoteleostei</taxon>
        <taxon>Acanthomorphata</taxon>
        <taxon>Ovalentaria</taxon>
        <taxon>Atherinomorphae</taxon>
        <taxon>Cyprinodontiformes</taxon>
        <taxon>Goodeidae</taxon>
        <taxon>Ameca</taxon>
    </lineage>
</organism>